<keyword evidence="5 8" id="KW-0457">Lysine biosynthesis</keyword>
<keyword evidence="8" id="KW-0963">Cytoplasm</keyword>
<protein>
    <recommendedName>
        <fullName evidence="3 8">Diaminopimelate epimerase</fullName>
        <shortName evidence="8">DAP epimerase</shortName>
        <ecNumber evidence="3 8">5.1.1.7</ecNumber>
    </recommendedName>
    <alternativeName>
        <fullName evidence="8">PLP-independent amino acid racemase</fullName>
    </alternativeName>
</protein>
<comment type="function">
    <text evidence="8">Catalyzes the stereoinversion of LL-2,6-diaminopimelate (L,L-DAP) to meso-diaminopimelate (meso-DAP), a precursor of L-lysine and an essential component of the bacterial peptidoglycan.</text>
</comment>
<evidence type="ECO:0000256" key="2">
    <source>
        <dbReference type="ARBA" id="ARBA00010219"/>
    </source>
</evidence>
<comment type="caution">
    <text evidence="10">The sequence shown here is derived from an EMBL/GenBank/DDBJ whole genome shotgun (WGS) entry which is preliminary data.</text>
</comment>
<dbReference type="PANTHER" id="PTHR31689">
    <property type="entry name" value="DIAMINOPIMELATE EPIMERASE, CHLOROPLASTIC"/>
    <property type="match status" value="1"/>
</dbReference>
<feature type="binding site" evidence="8">
    <location>
        <position position="13"/>
    </location>
    <ligand>
        <name>substrate</name>
    </ligand>
</feature>
<dbReference type="InterPro" id="IPR018510">
    <property type="entry name" value="DAP_epimerase_AS"/>
</dbReference>
<dbReference type="PROSITE" id="PS01326">
    <property type="entry name" value="DAP_EPIMERASE"/>
    <property type="match status" value="1"/>
</dbReference>
<keyword evidence="11" id="KW-1185">Reference proteome</keyword>
<evidence type="ECO:0000256" key="8">
    <source>
        <dbReference type="HAMAP-Rule" id="MF_00197"/>
    </source>
</evidence>
<evidence type="ECO:0000256" key="1">
    <source>
        <dbReference type="ARBA" id="ARBA00005196"/>
    </source>
</evidence>
<evidence type="ECO:0000256" key="5">
    <source>
        <dbReference type="ARBA" id="ARBA00023154"/>
    </source>
</evidence>
<dbReference type="HAMAP" id="MF_00197">
    <property type="entry name" value="DAP_epimerase"/>
    <property type="match status" value="1"/>
</dbReference>
<keyword evidence="4 8" id="KW-0028">Amino-acid biosynthesis</keyword>
<feature type="binding site" evidence="8">
    <location>
        <begin position="217"/>
        <end position="218"/>
    </location>
    <ligand>
        <name>substrate</name>
    </ligand>
</feature>
<dbReference type="PANTHER" id="PTHR31689:SF0">
    <property type="entry name" value="DIAMINOPIMELATE EPIMERASE"/>
    <property type="match status" value="1"/>
</dbReference>
<sequence>MSIQLTKVHGSGNTFYLYEALYDEQFNFVNIAKQLCHHSNDGGADGLLIVLPSSVADAKMRVINADGSEASMCGNGLRCVARYVCEKLNVDEAVIETMHACLKVKREASIFEQLPTYSVEISPISFELVSLPMKVDNRQQLRHEIIPAFSMDIPFTAISVPNPHLIGIVDHKYMENTLHQEQLAAYLNSENEYCPDGVNVSYVQPLSPDEIFVRTFERGVGFTNACGTAMTASALIASIEGFITNSKVTVYNPGGFVQCEVKNYGDRWELALIGNATVLGDYEYELQDEKIQLVHFQLAEEQIQYEKCKLFVKDKIESFL</sequence>
<dbReference type="Proteomes" id="UP000196594">
    <property type="component" value="Unassembled WGS sequence"/>
</dbReference>
<comment type="catalytic activity">
    <reaction evidence="7 8">
        <text>(2S,6S)-2,6-diaminopimelate = meso-2,6-diaminopimelate</text>
        <dbReference type="Rhea" id="RHEA:15393"/>
        <dbReference type="ChEBI" id="CHEBI:57609"/>
        <dbReference type="ChEBI" id="CHEBI:57791"/>
        <dbReference type="EC" id="5.1.1.7"/>
    </reaction>
</comment>
<proteinExistence type="inferred from homology"/>
<dbReference type="EMBL" id="NHNT01000003">
    <property type="protein sequence ID" value="OUZ39427.1"/>
    <property type="molecule type" value="Genomic_DNA"/>
</dbReference>
<dbReference type="InterPro" id="IPR001653">
    <property type="entry name" value="DAP_epimerase_DapF"/>
</dbReference>
<dbReference type="NCBIfam" id="TIGR00652">
    <property type="entry name" value="DapF"/>
    <property type="match status" value="1"/>
</dbReference>
<comment type="pathway">
    <text evidence="1 8">Amino-acid biosynthesis; L-lysine biosynthesis via DAP pathway; DL-2,6-diaminopimelate from LL-2,6-diaminopimelate: step 1/1.</text>
</comment>
<evidence type="ECO:0000256" key="9">
    <source>
        <dbReference type="PROSITE-ProRule" id="PRU10125"/>
    </source>
</evidence>
<keyword evidence="6 8" id="KW-0413">Isomerase</keyword>
<organism evidence="10 11">
    <name type="scientific">Solibacillus kalamii</name>
    <dbReference type="NCBI Taxonomy" id="1748298"/>
    <lineage>
        <taxon>Bacteria</taxon>
        <taxon>Bacillati</taxon>
        <taxon>Bacillota</taxon>
        <taxon>Bacilli</taxon>
        <taxon>Bacillales</taxon>
        <taxon>Caryophanaceae</taxon>
        <taxon>Solibacillus</taxon>
    </lineage>
</organism>
<evidence type="ECO:0000256" key="6">
    <source>
        <dbReference type="ARBA" id="ARBA00023235"/>
    </source>
</evidence>
<reference evidence="10 11" key="1">
    <citation type="journal article" date="2017" name="Int. J. Syst. Evol. Microbiol.">
        <title>Solibacillus kalamii sp. nov., isolated from a high-efficiency particulate arrestance filter system used in the International Space Station.</title>
        <authorList>
            <person name="Checinska Sielaff A."/>
            <person name="Kumar R.M."/>
            <person name="Pal D."/>
            <person name="Mayilraj S."/>
            <person name="Venkateswaran K."/>
        </authorList>
    </citation>
    <scope>NUCLEOTIDE SEQUENCE [LARGE SCALE GENOMIC DNA]</scope>
    <source>
        <strain evidence="10 11">ISSFR-015</strain>
    </source>
</reference>
<comment type="subunit">
    <text evidence="8">Homodimer.</text>
</comment>
<evidence type="ECO:0000256" key="4">
    <source>
        <dbReference type="ARBA" id="ARBA00022605"/>
    </source>
</evidence>
<evidence type="ECO:0000256" key="3">
    <source>
        <dbReference type="ARBA" id="ARBA00013080"/>
    </source>
</evidence>
<comment type="similarity">
    <text evidence="2 8">Belongs to the diaminopimelate epimerase family.</text>
</comment>
<accession>A0ABX3ZI73</accession>
<dbReference type="Gene3D" id="3.10.310.10">
    <property type="entry name" value="Diaminopimelate Epimerase, Chain A, domain 1"/>
    <property type="match status" value="2"/>
</dbReference>
<evidence type="ECO:0000313" key="10">
    <source>
        <dbReference type="EMBL" id="OUZ39427.1"/>
    </source>
</evidence>
<dbReference type="RefSeq" id="WP_087616667.1">
    <property type="nucleotide sequence ID" value="NZ_JAFBEY010000001.1"/>
</dbReference>
<feature type="binding site" evidence="8">
    <location>
        <position position="199"/>
    </location>
    <ligand>
        <name>substrate</name>
    </ligand>
</feature>
<dbReference type="Pfam" id="PF01678">
    <property type="entry name" value="DAP_epimerase"/>
    <property type="match status" value="2"/>
</dbReference>
<feature type="site" description="Could be important to modulate the pK values of the two catalytic cysteine residues" evidence="8">
    <location>
        <position position="217"/>
    </location>
</feature>
<evidence type="ECO:0000256" key="7">
    <source>
        <dbReference type="ARBA" id="ARBA00051712"/>
    </source>
</evidence>
<dbReference type="EC" id="5.1.1.7" evidence="3 8"/>
<feature type="binding site" evidence="8">
    <location>
        <begin position="227"/>
        <end position="228"/>
    </location>
    <ligand>
        <name>substrate</name>
    </ligand>
</feature>
<feature type="binding site" evidence="8">
    <location>
        <position position="162"/>
    </location>
    <ligand>
        <name>substrate</name>
    </ligand>
</feature>
<comment type="caution">
    <text evidence="8">Lacks conserved residue(s) required for the propagation of feature annotation.</text>
</comment>
<gene>
    <name evidence="8" type="primary">dapF</name>
    <name evidence="10" type="ORF">CBM15_07135</name>
</gene>
<comment type="subcellular location">
    <subcellularLocation>
        <location evidence="8">Cytoplasm</location>
    </subcellularLocation>
</comment>
<name>A0ABX3ZI73_9BACL</name>
<feature type="site" description="Could be important to modulate the pK values of the two catalytic cysteine residues" evidence="8">
    <location>
        <position position="164"/>
    </location>
</feature>
<evidence type="ECO:0000313" key="11">
    <source>
        <dbReference type="Proteomes" id="UP000196594"/>
    </source>
</evidence>
<feature type="active site" description="Proton acceptor" evidence="8">
    <location>
        <position position="226"/>
    </location>
</feature>
<feature type="active site" evidence="9">
    <location>
        <position position="73"/>
    </location>
</feature>
<feature type="binding site" evidence="8">
    <location>
        <position position="64"/>
    </location>
    <ligand>
        <name>substrate</name>
    </ligand>
</feature>
<dbReference type="SUPFAM" id="SSF54506">
    <property type="entry name" value="Diaminopimelate epimerase-like"/>
    <property type="match status" value="2"/>
</dbReference>
<feature type="active site" description="Proton donor" evidence="8">
    <location>
        <position position="73"/>
    </location>
</feature>
<feature type="binding site" evidence="8">
    <location>
        <begin position="74"/>
        <end position="75"/>
    </location>
    <ligand>
        <name>substrate</name>
    </ligand>
</feature>